<reference evidence="2 3" key="1">
    <citation type="submission" date="2019-02" db="EMBL/GenBank/DDBJ databases">
        <title>Deep-cultivation of Planctomycetes and their phenomic and genomic characterization uncovers novel biology.</title>
        <authorList>
            <person name="Wiegand S."/>
            <person name="Jogler M."/>
            <person name="Boedeker C."/>
            <person name="Pinto D."/>
            <person name="Vollmers J."/>
            <person name="Rivas-Marin E."/>
            <person name="Kohn T."/>
            <person name="Peeters S.H."/>
            <person name="Heuer A."/>
            <person name="Rast P."/>
            <person name="Oberbeckmann S."/>
            <person name="Bunk B."/>
            <person name="Jeske O."/>
            <person name="Meyerdierks A."/>
            <person name="Storesund J.E."/>
            <person name="Kallscheuer N."/>
            <person name="Luecker S."/>
            <person name="Lage O.M."/>
            <person name="Pohl T."/>
            <person name="Merkel B.J."/>
            <person name="Hornburger P."/>
            <person name="Mueller R.-W."/>
            <person name="Bruemmer F."/>
            <person name="Labrenz M."/>
            <person name="Spormann A.M."/>
            <person name="Op Den Camp H."/>
            <person name="Overmann J."/>
            <person name="Amann R."/>
            <person name="Jetten M.S.M."/>
            <person name="Mascher T."/>
            <person name="Medema M.H."/>
            <person name="Devos D.P."/>
            <person name="Kaster A.-K."/>
            <person name="Ovreas L."/>
            <person name="Rohde M."/>
            <person name="Galperin M.Y."/>
            <person name="Jogler C."/>
        </authorList>
    </citation>
    <scope>NUCLEOTIDE SEQUENCE [LARGE SCALE GENOMIC DNA]</scope>
    <source>
        <strain evidence="2 3">CA54</strain>
    </source>
</reference>
<protein>
    <submittedName>
        <fullName evidence="2">Uncharacterized protein</fullName>
    </submittedName>
</protein>
<sequence length="117" mass="13461">MHKTSVAAVPPFKKTRRISIAPESRPSAPRHRIAGQEGRLICQNKQPPIQSYTIYVRFDAKMRRNVPRIETDFTQLTAKPAIPALRRNILTHSSPLPKLTDRRIFSPPLFLRGRILR</sequence>
<evidence type="ECO:0000256" key="1">
    <source>
        <dbReference type="SAM" id="MobiDB-lite"/>
    </source>
</evidence>
<keyword evidence="3" id="KW-1185">Reference proteome</keyword>
<comment type="caution">
    <text evidence="2">The sequence shown here is derived from an EMBL/GenBank/DDBJ whole genome shotgun (WGS) entry which is preliminary data.</text>
</comment>
<dbReference type="AlphaFoldDB" id="A0A5C6BJ72"/>
<evidence type="ECO:0000313" key="2">
    <source>
        <dbReference type="EMBL" id="TWU12213.1"/>
    </source>
</evidence>
<organism evidence="2 3">
    <name type="scientific">Symmachiella macrocystis</name>
    <dbReference type="NCBI Taxonomy" id="2527985"/>
    <lineage>
        <taxon>Bacteria</taxon>
        <taxon>Pseudomonadati</taxon>
        <taxon>Planctomycetota</taxon>
        <taxon>Planctomycetia</taxon>
        <taxon>Planctomycetales</taxon>
        <taxon>Planctomycetaceae</taxon>
        <taxon>Symmachiella</taxon>
    </lineage>
</organism>
<evidence type="ECO:0000313" key="3">
    <source>
        <dbReference type="Proteomes" id="UP000320735"/>
    </source>
</evidence>
<proteinExistence type="predicted"/>
<feature type="region of interest" description="Disordered" evidence="1">
    <location>
        <begin position="1"/>
        <end position="39"/>
    </location>
</feature>
<accession>A0A5C6BJ72</accession>
<name>A0A5C6BJ72_9PLAN</name>
<gene>
    <name evidence="2" type="ORF">CA54_10320</name>
</gene>
<dbReference type="EMBL" id="SJPP01000001">
    <property type="protein sequence ID" value="TWU12213.1"/>
    <property type="molecule type" value="Genomic_DNA"/>
</dbReference>
<dbReference type="Proteomes" id="UP000320735">
    <property type="component" value="Unassembled WGS sequence"/>
</dbReference>